<feature type="domain" description="Pre-C2HC" evidence="2">
    <location>
        <begin position="219"/>
        <end position="277"/>
    </location>
</feature>
<dbReference type="OrthoDB" id="8123891at2759"/>
<dbReference type="EMBL" id="BMAV01021183">
    <property type="protein sequence ID" value="GFY75138.1"/>
    <property type="molecule type" value="Genomic_DNA"/>
</dbReference>
<dbReference type="Pfam" id="PF07530">
    <property type="entry name" value="PRE_C2HC"/>
    <property type="match status" value="1"/>
</dbReference>
<feature type="region of interest" description="Disordered" evidence="1">
    <location>
        <begin position="123"/>
        <end position="146"/>
    </location>
</feature>
<feature type="compositionally biased region" description="Basic and acidic residues" evidence="1">
    <location>
        <begin position="127"/>
        <end position="142"/>
    </location>
</feature>
<sequence length="387" mass="44267">MDISDSNQETYTAAYLKFHKAWDSKMKALVNHLNSSRTSDECSAVINETEELDAKLREFPFNLVEEQSAALWNLGDVFDEARFKFTHQEKQELAEQSKLLQEKINAWGLPPKPIDPFKVIVNKKGRKSSDSDEESSAKKQRTDVTATQNRFAQLSVEYMDLSAQADTSTANETPAYAYHRIRKYVNENNLESYTYILPEDKKLCLVIRGLPTDMPPMDIIGSLAAKNIKVNECHIMTSKRTGKAMPLFLITLDKTEQNRAVHHVTDIGYMKVKVESLRPKYGPPQCFRYQGFFHSSKFCTRTPRCVKCAGEHLVKDCARNQNAVFVKVNILPASWVAPETQETWLKKKTPIPKHQLNPPRSIIPLLLHPKVNFWEIFEPKEPPTPTP</sequence>
<dbReference type="InterPro" id="IPR006579">
    <property type="entry name" value="Pre_C2HC_dom"/>
</dbReference>
<accession>A0A8X7CNR8</accession>
<evidence type="ECO:0000313" key="4">
    <source>
        <dbReference type="Proteomes" id="UP000886998"/>
    </source>
</evidence>
<gene>
    <name evidence="3" type="primary">ORF1_100</name>
    <name evidence="3" type="ORF">TNIN_195881</name>
</gene>
<evidence type="ECO:0000259" key="2">
    <source>
        <dbReference type="Pfam" id="PF07530"/>
    </source>
</evidence>
<organism evidence="3 4">
    <name type="scientific">Trichonephila inaurata madagascariensis</name>
    <dbReference type="NCBI Taxonomy" id="2747483"/>
    <lineage>
        <taxon>Eukaryota</taxon>
        <taxon>Metazoa</taxon>
        <taxon>Ecdysozoa</taxon>
        <taxon>Arthropoda</taxon>
        <taxon>Chelicerata</taxon>
        <taxon>Arachnida</taxon>
        <taxon>Araneae</taxon>
        <taxon>Araneomorphae</taxon>
        <taxon>Entelegynae</taxon>
        <taxon>Araneoidea</taxon>
        <taxon>Nephilidae</taxon>
        <taxon>Trichonephila</taxon>
        <taxon>Trichonephila inaurata</taxon>
    </lineage>
</organism>
<keyword evidence="4" id="KW-1185">Reference proteome</keyword>
<proteinExistence type="predicted"/>
<reference evidence="3" key="1">
    <citation type="submission" date="2020-08" db="EMBL/GenBank/DDBJ databases">
        <title>Multicomponent nature underlies the extraordinary mechanical properties of spider dragline silk.</title>
        <authorList>
            <person name="Kono N."/>
            <person name="Nakamura H."/>
            <person name="Mori M."/>
            <person name="Yoshida Y."/>
            <person name="Ohtoshi R."/>
            <person name="Malay A.D."/>
            <person name="Moran D.A.P."/>
            <person name="Tomita M."/>
            <person name="Numata K."/>
            <person name="Arakawa K."/>
        </authorList>
    </citation>
    <scope>NUCLEOTIDE SEQUENCE</scope>
</reference>
<dbReference type="AlphaFoldDB" id="A0A8X7CNR8"/>
<comment type="caution">
    <text evidence="3">The sequence shown here is derived from an EMBL/GenBank/DDBJ whole genome shotgun (WGS) entry which is preliminary data.</text>
</comment>
<evidence type="ECO:0000256" key="1">
    <source>
        <dbReference type="SAM" id="MobiDB-lite"/>
    </source>
</evidence>
<name>A0A8X7CNR8_9ARAC</name>
<protein>
    <submittedName>
        <fullName evidence="3">Nucleic-acid-binding protein from transposon X-element</fullName>
    </submittedName>
</protein>
<dbReference type="Proteomes" id="UP000886998">
    <property type="component" value="Unassembled WGS sequence"/>
</dbReference>
<evidence type="ECO:0000313" key="3">
    <source>
        <dbReference type="EMBL" id="GFY75138.1"/>
    </source>
</evidence>